<gene>
    <name evidence="1" type="ORF">CW354_20865</name>
</gene>
<accession>A0A2S7JYT7</accession>
<sequence length="105" mass="11188">MEAGRIILAGISFSVAGLGAAGDVVFTRPGPCAAQETYLLAANSAALIRVEAPEDGAANEGVIYYRKPDDRRGWASRRLLQRFDLSLEEAGVTIINSGEFCRGTQ</sequence>
<organism evidence="1 2">
    <name type="scientific">Hyphococcus luteus</name>
    <dbReference type="NCBI Taxonomy" id="2058213"/>
    <lineage>
        <taxon>Bacteria</taxon>
        <taxon>Pseudomonadati</taxon>
        <taxon>Pseudomonadota</taxon>
        <taxon>Alphaproteobacteria</taxon>
        <taxon>Parvularculales</taxon>
        <taxon>Parvularculaceae</taxon>
        <taxon>Hyphococcus</taxon>
    </lineage>
</organism>
<dbReference type="EMBL" id="PJCH01000017">
    <property type="protein sequence ID" value="PQA85402.1"/>
    <property type="molecule type" value="Genomic_DNA"/>
</dbReference>
<name>A0A2S7JYT7_9PROT</name>
<dbReference type="AlphaFoldDB" id="A0A2S7JYT7"/>
<protein>
    <submittedName>
        <fullName evidence="1">Uncharacterized protein</fullName>
    </submittedName>
</protein>
<reference evidence="1 2" key="1">
    <citation type="submission" date="2017-12" db="EMBL/GenBank/DDBJ databases">
        <authorList>
            <person name="Hurst M.R.H."/>
        </authorList>
    </citation>
    <scope>NUCLEOTIDE SEQUENCE [LARGE SCALE GENOMIC DNA]</scope>
    <source>
        <strain evidence="1 2">SY-3-19</strain>
    </source>
</reference>
<proteinExistence type="predicted"/>
<comment type="caution">
    <text evidence="1">The sequence shown here is derived from an EMBL/GenBank/DDBJ whole genome shotgun (WGS) entry which is preliminary data.</text>
</comment>
<keyword evidence="2" id="KW-1185">Reference proteome</keyword>
<dbReference type="Proteomes" id="UP000239504">
    <property type="component" value="Unassembled WGS sequence"/>
</dbReference>
<evidence type="ECO:0000313" key="2">
    <source>
        <dbReference type="Proteomes" id="UP000239504"/>
    </source>
</evidence>
<evidence type="ECO:0000313" key="1">
    <source>
        <dbReference type="EMBL" id="PQA85402.1"/>
    </source>
</evidence>
<dbReference type="RefSeq" id="WP_104832042.1">
    <property type="nucleotide sequence ID" value="NZ_PJCH01000017.1"/>
</dbReference>